<name>A0A542YQM5_9MICO</name>
<evidence type="ECO:0000256" key="7">
    <source>
        <dbReference type="SAM" id="Phobius"/>
    </source>
</evidence>
<evidence type="ECO:0000256" key="4">
    <source>
        <dbReference type="ARBA" id="ARBA00022989"/>
    </source>
</evidence>
<dbReference type="SMART" id="SM00849">
    <property type="entry name" value="Lactamase_B"/>
    <property type="match status" value="1"/>
</dbReference>
<gene>
    <name evidence="9" type="ORF">FB467_1499</name>
</gene>
<evidence type="ECO:0000259" key="8">
    <source>
        <dbReference type="SMART" id="SM00849"/>
    </source>
</evidence>
<feature type="transmembrane region" description="Helical" evidence="7">
    <location>
        <begin position="463"/>
        <end position="483"/>
    </location>
</feature>
<dbReference type="Gene3D" id="3.60.15.10">
    <property type="entry name" value="Ribonuclease Z/Hydroxyacylglutathione hydrolase-like"/>
    <property type="match status" value="1"/>
</dbReference>
<dbReference type="InterPro" id="IPR004477">
    <property type="entry name" value="ComEC_N"/>
</dbReference>
<sequence length="809" mass="84209">MPADRTGPEPGRRKWSEPERAEQSADSPSRLPLDLRLLLPALVAWAVLVALLPGPPRRLLAVAAGCLVVAGTFEVLRRRRRRGQHGIRRGLVVLPLTLATTALVALAGWAHLTVDRAGPVEELARARAVVWVEGTTLTEPRLISRGDERADMVVLTLRVDRLSGRGSESATSTPVVVFGDADWLGLSWHQRVRAQGRLGPADPGQEVLAAFTPLGPPGRLGERGAVLSASDVARDRLRQAVGPLPEDARGLIPGLVIGDTSLTPDTLTEAMRATGMTHLSAVSGSNVAIVLGAVVLVCGWLGVPRRWRPPVAVLALGGFIVLCRPEPSVLRAGAMGLVGLLALSTHRRRSSLPALAAAIVVLLCVDPWLARSHGFALSTLATLGLVVFARPWGDAIARRLPARCALLGDAIAIPLAAQVVCGPVIVLLQGTVSTVAVLANLLAAPFVAPTTVAGIVASLLSMVWVPLGVAVAWVGALPAWLIGRVARWCALLPWGQLPWVDGAAGASLLAVLTVLLLTCGPWLRAHARSHPWVWVVSGALALATVWPVPRGPWPPPGWVVAGCDVGQGDAFVVAAGPGRVVLVDTGPDSGEVVGCLEALGTRQVDAVVLSHFHADHVGGLGQVLDHFPVGAAYVTPVRDPPGEAARTLDLLAGAGVTTYEVVAGDHLVWGSVAADVVWPPPDPSPVLGANDASVVLDLVAGGAGPRMLFTGDLEPSSARAVREAVGDERFDVLKVPHHGSAAQDPDLLLGSGARVALIGVGRDNTFGHPTPRALGLLRDLGAVVLRTDLHGDYVVIGDGPGLEVLTRDG</sequence>
<dbReference type="InterPro" id="IPR035681">
    <property type="entry name" value="ComA-like_MBL"/>
</dbReference>
<dbReference type="GO" id="GO:0005886">
    <property type="term" value="C:plasma membrane"/>
    <property type="evidence" value="ECO:0007669"/>
    <property type="project" value="UniProtKB-SubCell"/>
</dbReference>
<reference evidence="9 10" key="1">
    <citation type="submission" date="2019-06" db="EMBL/GenBank/DDBJ databases">
        <title>Sequencing the genomes of 1000 actinobacteria strains.</title>
        <authorList>
            <person name="Klenk H.-P."/>
        </authorList>
    </citation>
    <scope>NUCLEOTIDE SEQUENCE [LARGE SCALE GENOMIC DNA]</scope>
    <source>
        <strain evidence="9 10">DSM 12335</strain>
    </source>
</reference>
<dbReference type="Pfam" id="PF03772">
    <property type="entry name" value="Competence"/>
    <property type="match status" value="1"/>
</dbReference>
<dbReference type="NCBIfam" id="TIGR00360">
    <property type="entry name" value="ComEC_N-term"/>
    <property type="match status" value="1"/>
</dbReference>
<evidence type="ECO:0000256" key="1">
    <source>
        <dbReference type="ARBA" id="ARBA00004651"/>
    </source>
</evidence>
<accession>A0A542YQM5</accession>
<dbReference type="InterPro" id="IPR036866">
    <property type="entry name" value="RibonucZ/Hydroxyglut_hydro"/>
</dbReference>
<dbReference type="AlphaFoldDB" id="A0A542YQM5"/>
<evidence type="ECO:0000313" key="9">
    <source>
        <dbReference type="EMBL" id="TQL50393.1"/>
    </source>
</evidence>
<dbReference type="Pfam" id="PF00753">
    <property type="entry name" value="Lactamase_B"/>
    <property type="match status" value="1"/>
</dbReference>
<dbReference type="CDD" id="cd07731">
    <property type="entry name" value="ComA-like_MBL-fold"/>
    <property type="match status" value="1"/>
</dbReference>
<keyword evidence="10" id="KW-1185">Reference proteome</keyword>
<evidence type="ECO:0000256" key="5">
    <source>
        <dbReference type="ARBA" id="ARBA00023136"/>
    </source>
</evidence>
<keyword evidence="4 7" id="KW-1133">Transmembrane helix</keyword>
<evidence type="ECO:0000256" key="6">
    <source>
        <dbReference type="SAM" id="MobiDB-lite"/>
    </source>
</evidence>
<feature type="transmembrane region" description="Helical" evidence="7">
    <location>
        <begin position="89"/>
        <end position="110"/>
    </location>
</feature>
<evidence type="ECO:0000313" key="10">
    <source>
        <dbReference type="Proteomes" id="UP000319516"/>
    </source>
</evidence>
<proteinExistence type="predicted"/>
<dbReference type="PANTHER" id="PTHR30619">
    <property type="entry name" value="DNA INTERNALIZATION/COMPETENCE PROTEIN COMEC/REC2"/>
    <property type="match status" value="1"/>
</dbReference>
<feature type="region of interest" description="Disordered" evidence="6">
    <location>
        <begin position="1"/>
        <end position="27"/>
    </location>
</feature>
<feature type="transmembrane region" description="Helical" evidence="7">
    <location>
        <begin position="434"/>
        <end position="456"/>
    </location>
</feature>
<dbReference type="InterPro" id="IPR052159">
    <property type="entry name" value="Competence_DNA_uptake"/>
</dbReference>
<keyword evidence="5 7" id="KW-0472">Membrane</keyword>
<dbReference type="SUPFAM" id="SSF56281">
    <property type="entry name" value="Metallo-hydrolase/oxidoreductase"/>
    <property type="match status" value="1"/>
</dbReference>
<feature type="transmembrane region" description="Helical" evidence="7">
    <location>
        <begin position="503"/>
        <end position="523"/>
    </location>
</feature>
<feature type="transmembrane region" description="Helical" evidence="7">
    <location>
        <begin position="59"/>
        <end position="77"/>
    </location>
</feature>
<feature type="transmembrane region" description="Helical" evidence="7">
    <location>
        <begin position="405"/>
        <end position="428"/>
    </location>
</feature>
<feature type="transmembrane region" description="Helical" evidence="7">
    <location>
        <begin position="37"/>
        <end position="53"/>
    </location>
</feature>
<keyword evidence="2" id="KW-1003">Cell membrane</keyword>
<dbReference type="PANTHER" id="PTHR30619:SF1">
    <property type="entry name" value="RECOMBINATION PROTEIN 2"/>
    <property type="match status" value="1"/>
</dbReference>
<evidence type="ECO:0000256" key="2">
    <source>
        <dbReference type="ARBA" id="ARBA00022475"/>
    </source>
</evidence>
<feature type="transmembrane region" description="Helical" evidence="7">
    <location>
        <begin position="281"/>
        <end position="303"/>
    </location>
</feature>
<comment type="caution">
    <text evidence="9">The sequence shown here is derived from an EMBL/GenBank/DDBJ whole genome shotgun (WGS) entry which is preliminary data.</text>
</comment>
<feature type="domain" description="Metallo-beta-lactamase" evidence="8">
    <location>
        <begin position="567"/>
        <end position="762"/>
    </location>
</feature>
<evidence type="ECO:0000256" key="3">
    <source>
        <dbReference type="ARBA" id="ARBA00022692"/>
    </source>
</evidence>
<feature type="transmembrane region" description="Helical" evidence="7">
    <location>
        <begin position="375"/>
        <end position="393"/>
    </location>
</feature>
<keyword evidence="3 7" id="KW-0812">Transmembrane</keyword>
<dbReference type="EMBL" id="VFOP01000001">
    <property type="protein sequence ID" value="TQL50393.1"/>
    <property type="molecule type" value="Genomic_DNA"/>
</dbReference>
<protein>
    <submittedName>
        <fullName evidence="9">Competence protein ComEC</fullName>
    </submittedName>
</protein>
<feature type="transmembrane region" description="Helical" evidence="7">
    <location>
        <begin position="352"/>
        <end position="369"/>
    </location>
</feature>
<organism evidence="9 10">
    <name type="scientific">Ornithinicoccus hortensis</name>
    <dbReference type="NCBI Taxonomy" id="82346"/>
    <lineage>
        <taxon>Bacteria</taxon>
        <taxon>Bacillati</taxon>
        <taxon>Actinomycetota</taxon>
        <taxon>Actinomycetes</taxon>
        <taxon>Micrococcales</taxon>
        <taxon>Intrasporangiaceae</taxon>
        <taxon>Ornithinicoccus</taxon>
    </lineage>
</organism>
<comment type="subcellular location">
    <subcellularLocation>
        <location evidence="1">Cell membrane</location>
        <topology evidence="1">Multi-pass membrane protein</topology>
    </subcellularLocation>
</comment>
<feature type="transmembrane region" description="Helical" evidence="7">
    <location>
        <begin position="532"/>
        <end position="549"/>
    </location>
</feature>
<feature type="compositionally biased region" description="Basic and acidic residues" evidence="6">
    <location>
        <begin position="1"/>
        <end position="23"/>
    </location>
</feature>
<dbReference type="Proteomes" id="UP000319516">
    <property type="component" value="Unassembled WGS sequence"/>
</dbReference>
<dbReference type="InterPro" id="IPR001279">
    <property type="entry name" value="Metallo-B-lactamas"/>
</dbReference>
<dbReference type="RefSeq" id="WP_141784532.1">
    <property type="nucleotide sequence ID" value="NZ_BAAAIK010000005.1"/>
</dbReference>
<dbReference type="OrthoDB" id="7177610at2"/>